<sequence length="46" mass="5015">MAYTFLKAKGYEVGASLLQEDQIAAVQEYVEQAEKTGVELVVPVTP</sequence>
<dbReference type="PATRIC" id="fig|1283301.3.peg.159"/>
<evidence type="ECO:0000256" key="6">
    <source>
        <dbReference type="ARBA" id="ARBA00022840"/>
    </source>
</evidence>
<dbReference type="HOGENOM" id="CLU_3189308_0_0_11"/>
<protein>
    <recommendedName>
        <fullName evidence="2">Phosphoglycerate kinase</fullName>
        <ecNumber evidence="1">2.7.2.3</ecNumber>
    </recommendedName>
</protein>
<evidence type="ECO:0000256" key="7">
    <source>
        <dbReference type="ARBA" id="ARBA00023152"/>
    </source>
</evidence>
<dbReference type="EMBL" id="AOPY01001020">
    <property type="protein sequence ID" value="EPJ42776.1"/>
    <property type="molecule type" value="Genomic_DNA"/>
</dbReference>
<proteinExistence type="predicted"/>
<keyword evidence="4" id="KW-0547">Nucleotide-binding</keyword>
<dbReference type="Proteomes" id="UP000015001">
    <property type="component" value="Unassembled WGS sequence"/>
</dbReference>
<accession>S4MZR6</accession>
<name>S4MZR6_9ACTN</name>
<evidence type="ECO:0000313" key="9">
    <source>
        <dbReference type="Proteomes" id="UP000015001"/>
    </source>
</evidence>
<dbReference type="InterPro" id="IPR015824">
    <property type="entry name" value="Phosphoglycerate_kinase_N"/>
</dbReference>
<dbReference type="GO" id="GO:0004618">
    <property type="term" value="F:phosphoglycerate kinase activity"/>
    <property type="evidence" value="ECO:0007669"/>
    <property type="project" value="UniProtKB-EC"/>
</dbReference>
<dbReference type="InterPro" id="IPR036043">
    <property type="entry name" value="Phosphoglycerate_kinase_sf"/>
</dbReference>
<dbReference type="AlphaFoldDB" id="S4MZR6"/>
<evidence type="ECO:0000256" key="4">
    <source>
        <dbReference type="ARBA" id="ARBA00022741"/>
    </source>
</evidence>
<evidence type="ECO:0000256" key="3">
    <source>
        <dbReference type="ARBA" id="ARBA00022679"/>
    </source>
</evidence>
<keyword evidence="7" id="KW-0324">Glycolysis</keyword>
<dbReference type="Gene3D" id="3.40.50.1260">
    <property type="entry name" value="Phosphoglycerate kinase, N-terminal domain"/>
    <property type="match status" value="1"/>
</dbReference>
<keyword evidence="9" id="KW-1185">Reference proteome</keyword>
<evidence type="ECO:0000256" key="5">
    <source>
        <dbReference type="ARBA" id="ARBA00022777"/>
    </source>
</evidence>
<dbReference type="InterPro" id="IPR001576">
    <property type="entry name" value="Phosphoglycerate_kinase"/>
</dbReference>
<dbReference type="SUPFAM" id="SSF53748">
    <property type="entry name" value="Phosphoglycerate kinase"/>
    <property type="match status" value="1"/>
</dbReference>
<dbReference type="Pfam" id="PF00162">
    <property type="entry name" value="PGK"/>
    <property type="match status" value="1"/>
</dbReference>
<organism evidence="8 9">
    <name type="scientific">Streptomyces afghaniensis 772</name>
    <dbReference type="NCBI Taxonomy" id="1283301"/>
    <lineage>
        <taxon>Bacteria</taxon>
        <taxon>Bacillati</taxon>
        <taxon>Actinomycetota</taxon>
        <taxon>Actinomycetes</taxon>
        <taxon>Kitasatosporales</taxon>
        <taxon>Streptomycetaceae</taxon>
        <taxon>Streptomyces</taxon>
    </lineage>
</organism>
<evidence type="ECO:0000313" key="8">
    <source>
        <dbReference type="EMBL" id="EPJ42776.1"/>
    </source>
</evidence>
<evidence type="ECO:0000256" key="2">
    <source>
        <dbReference type="ARBA" id="ARBA00016471"/>
    </source>
</evidence>
<evidence type="ECO:0000256" key="1">
    <source>
        <dbReference type="ARBA" id="ARBA00013061"/>
    </source>
</evidence>
<reference evidence="8 9" key="1">
    <citation type="submission" date="2013-02" db="EMBL/GenBank/DDBJ databases">
        <title>Draft Genome Sequence of Streptomyces afghaniensis, Which Produces Compounds of the Julimycin B-Complex.</title>
        <authorList>
            <person name="Gruening B.A."/>
            <person name="Praeg A."/>
            <person name="Erxleben A."/>
            <person name="Guenther S."/>
            <person name="Fiedler H.-P."/>
            <person name="Goodfellow M."/>
            <person name="Mueller M."/>
        </authorList>
    </citation>
    <scope>NUCLEOTIDE SEQUENCE [LARGE SCALE GENOMIC DNA]</scope>
    <source>
        <strain evidence="8 9">772</strain>
    </source>
</reference>
<dbReference type="GO" id="GO:0006096">
    <property type="term" value="P:glycolytic process"/>
    <property type="evidence" value="ECO:0007669"/>
    <property type="project" value="UniProtKB-KW"/>
</dbReference>
<gene>
    <name evidence="8" type="ORF">STAFG_0168</name>
</gene>
<keyword evidence="5 8" id="KW-0418">Kinase</keyword>
<keyword evidence="6" id="KW-0067">ATP-binding</keyword>
<dbReference type="EC" id="2.7.2.3" evidence="1"/>
<keyword evidence="3" id="KW-0808">Transferase</keyword>
<comment type="caution">
    <text evidence="8">The sequence shown here is derived from an EMBL/GenBank/DDBJ whole genome shotgun (WGS) entry which is preliminary data.</text>
</comment>
<dbReference type="GO" id="GO:0005524">
    <property type="term" value="F:ATP binding"/>
    <property type="evidence" value="ECO:0007669"/>
    <property type="project" value="UniProtKB-KW"/>
</dbReference>